<accession>A0A699YA64</accession>
<evidence type="ECO:0000313" key="2">
    <source>
        <dbReference type="Proteomes" id="UP000485058"/>
    </source>
</evidence>
<keyword evidence="2" id="KW-1185">Reference proteome</keyword>
<sequence length="135" mass="13796">MNMEVVFHFLQNPASTSRALAFAFGQNGITVPTSALTAATASAQRRGGPANEAFASALAQATSQSPALRQSLFPALPTGFLTQPEIARRFPDLRTGGRRSMLQAVAVAAANANANGAVASAVAVAATNAFVAVEH</sequence>
<dbReference type="EMBL" id="BLLF01000070">
    <property type="protein sequence ID" value="GFH07040.1"/>
    <property type="molecule type" value="Genomic_DNA"/>
</dbReference>
<comment type="caution">
    <text evidence="1">The sequence shown here is derived from an EMBL/GenBank/DDBJ whole genome shotgun (WGS) entry which is preliminary data.</text>
</comment>
<protein>
    <submittedName>
        <fullName evidence="1">Uncharacterized protein</fullName>
    </submittedName>
</protein>
<dbReference type="Proteomes" id="UP000485058">
    <property type="component" value="Unassembled WGS sequence"/>
</dbReference>
<gene>
    <name evidence="1" type="ORF">HaLaN_01783</name>
</gene>
<name>A0A699YA64_HAELA</name>
<proteinExistence type="predicted"/>
<reference evidence="1 2" key="1">
    <citation type="submission" date="2020-02" db="EMBL/GenBank/DDBJ databases">
        <title>Draft genome sequence of Haematococcus lacustris strain NIES-144.</title>
        <authorList>
            <person name="Morimoto D."/>
            <person name="Nakagawa S."/>
            <person name="Yoshida T."/>
            <person name="Sawayama S."/>
        </authorList>
    </citation>
    <scope>NUCLEOTIDE SEQUENCE [LARGE SCALE GENOMIC DNA]</scope>
    <source>
        <strain evidence="1 2">NIES-144</strain>
    </source>
</reference>
<evidence type="ECO:0000313" key="1">
    <source>
        <dbReference type="EMBL" id="GFH07040.1"/>
    </source>
</evidence>
<organism evidence="1 2">
    <name type="scientific">Haematococcus lacustris</name>
    <name type="common">Green alga</name>
    <name type="synonym">Haematococcus pluvialis</name>
    <dbReference type="NCBI Taxonomy" id="44745"/>
    <lineage>
        <taxon>Eukaryota</taxon>
        <taxon>Viridiplantae</taxon>
        <taxon>Chlorophyta</taxon>
        <taxon>core chlorophytes</taxon>
        <taxon>Chlorophyceae</taxon>
        <taxon>CS clade</taxon>
        <taxon>Chlamydomonadales</taxon>
        <taxon>Haematococcaceae</taxon>
        <taxon>Haematococcus</taxon>
    </lineage>
</organism>
<dbReference type="AlphaFoldDB" id="A0A699YA64"/>